<evidence type="ECO:0000313" key="3">
    <source>
        <dbReference type="Proteomes" id="UP000554482"/>
    </source>
</evidence>
<evidence type="ECO:0000259" key="1">
    <source>
        <dbReference type="Pfam" id="PF13456"/>
    </source>
</evidence>
<dbReference type="CDD" id="cd06222">
    <property type="entry name" value="RNase_H_like"/>
    <property type="match status" value="1"/>
</dbReference>
<comment type="caution">
    <text evidence="2">The sequence shown here is derived from an EMBL/GenBank/DDBJ whole genome shotgun (WGS) entry which is preliminary data.</text>
</comment>
<dbReference type="Pfam" id="PF13456">
    <property type="entry name" value="RVT_3"/>
    <property type="match status" value="1"/>
</dbReference>
<accession>A0A7J6W1L6</accession>
<sequence>MEISDWIKFWFKPYNHGFIHDEYWAFFCVTSAWYVWKSRCTKVFQDKLIPPHIVATQIDKMVFRLNGSISDLAALPEQPVLSKKWVTPMMNNVKINVDISFLNYDTPIGIGYVIRSCNGSFLYAGTECGYADSPELVECYDIFAAVQGGVRQQLKHVELETDNLTVANYLAGIPVNLSWQSVNSAHCDCDLICESKASRSSKIKNVEESNSHITKWKEECEMDNMEGK</sequence>
<proteinExistence type="predicted"/>
<protein>
    <recommendedName>
        <fullName evidence="1">RNase H type-1 domain-containing protein</fullName>
    </recommendedName>
</protein>
<dbReference type="PANTHER" id="PTHR47074:SF11">
    <property type="entry name" value="REVERSE TRANSCRIPTASE-LIKE PROTEIN"/>
    <property type="match status" value="1"/>
</dbReference>
<dbReference type="InterPro" id="IPR052929">
    <property type="entry name" value="RNase_H-like_EbsB-rel"/>
</dbReference>
<gene>
    <name evidence="2" type="ORF">FRX31_019340</name>
</gene>
<keyword evidence="3" id="KW-1185">Reference proteome</keyword>
<dbReference type="Proteomes" id="UP000554482">
    <property type="component" value="Unassembled WGS sequence"/>
</dbReference>
<name>A0A7J6W1L6_THATH</name>
<evidence type="ECO:0000313" key="2">
    <source>
        <dbReference type="EMBL" id="KAF5191071.1"/>
    </source>
</evidence>
<reference evidence="2 3" key="1">
    <citation type="submission" date="2020-06" db="EMBL/GenBank/DDBJ databases">
        <title>Transcriptomic and genomic resources for Thalictrum thalictroides and T. hernandezii: Facilitating candidate gene discovery in an emerging model plant lineage.</title>
        <authorList>
            <person name="Arias T."/>
            <person name="Riano-Pachon D.M."/>
            <person name="Di Stilio V.S."/>
        </authorList>
    </citation>
    <scope>NUCLEOTIDE SEQUENCE [LARGE SCALE GENOMIC DNA]</scope>
    <source>
        <strain evidence="3">cv. WT478/WT964</strain>
        <tissue evidence="2">Leaves</tissue>
    </source>
</reference>
<dbReference type="AlphaFoldDB" id="A0A7J6W1L6"/>
<dbReference type="GO" id="GO:0003676">
    <property type="term" value="F:nucleic acid binding"/>
    <property type="evidence" value="ECO:0007669"/>
    <property type="project" value="InterPro"/>
</dbReference>
<organism evidence="2 3">
    <name type="scientific">Thalictrum thalictroides</name>
    <name type="common">Rue-anemone</name>
    <name type="synonym">Anemone thalictroides</name>
    <dbReference type="NCBI Taxonomy" id="46969"/>
    <lineage>
        <taxon>Eukaryota</taxon>
        <taxon>Viridiplantae</taxon>
        <taxon>Streptophyta</taxon>
        <taxon>Embryophyta</taxon>
        <taxon>Tracheophyta</taxon>
        <taxon>Spermatophyta</taxon>
        <taxon>Magnoliopsida</taxon>
        <taxon>Ranunculales</taxon>
        <taxon>Ranunculaceae</taxon>
        <taxon>Thalictroideae</taxon>
        <taxon>Thalictrum</taxon>
    </lineage>
</organism>
<dbReference type="InterPro" id="IPR002156">
    <property type="entry name" value="RNaseH_domain"/>
</dbReference>
<dbReference type="EMBL" id="JABWDY010023259">
    <property type="protein sequence ID" value="KAF5191071.1"/>
    <property type="molecule type" value="Genomic_DNA"/>
</dbReference>
<dbReference type="PANTHER" id="PTHR47074">
    <property type="entry name" value="BNAC02G40300D PROTEIN"/>
    <property type="match status" value="1"/>
</dbReference>
<dbReference type="OrthoDB" id="1166560at2759"/>
<feature type="domain" description="RNase H type-1" evidence="1">
    <location>
        <begin position="97"/>
        <end position="172"/>
    </location>
</feature>
<dbReference type="InterPro" id="IPR044730">
    <property type="entry name" value="RNase_H-like_dom_plant"/>
</dbReference>
<dbReference type="GO" id="GO:0004523">
    <property type="term" value="F:RNA-DNA hybrid ribonuclease activity"/>
    <property type="evidence" value="ECO:0007669"/>
    <property type="project" value="InterPro"/>
</dbReference>